<name>A0A7S2SVM2_9STRA</name>
<sequence>MISGQEKPLPPGEQTAEAILERLRRENEERHARLEALHAQVQRQRAGLPGRDVASMHPHGHGEPSTGPGEEMTRRLKLGLRGQIRSIRQRREALLESTVANIGAQPQLESQLLLEKEMKGSAAQLKEAKAYLRQAIADEEGVLAHLMTMVEEHRLIGRSLDEALEHAFASRHTKPSNSGCAVPHQWDATQGQLGELTIRGQNLVLRRLLGEFLQSYFPAEEAQVATTDPRGPARVAAATDRVVEDPWTMDTLVTTLLRHAEQSDGDTYVRIDDSPRNRRLLQVLDSCGVADLPPREEEEGDEPTDVALAVRLVDFHR</sequence>
<protein>
    <submittedName>
        <fullName evidence="2">Uncharacterized protein</fullName>
    </submittedName>
</protein>
<evidence type="ECO:0000256" key="1">
    <source>
        <dbReference type="SAM" id="MobiDB-lite"/>
    </source>
</evidence>
<gene>
    <name evidence="2" type="ORF">RMAR1173_LOCUS21794</name>
</gene>
<reference evidence="2" key="1">
    <citation type="submission" date="2021-01" db="EMBL/GenBank/DDBJ databases">
        <authorList>
            <person name="Corre E."/>
            <person name="Pelletier E."/>
            <person name="Niang G."/>
            <person name="Scheremetjew M."/>
            <person name="Finn R."/>
            <person name="Kale V."/>
            <person name="Holt S."/>
            <person name="Cochrane G."/>
            <person name="Meng A."/>
            <person name="Brown T."/>
            <person name="Cohen L."/>
        </authorList>
    </citation>
    <scope>NUCLEOTIDE SEQUENCE</scope>
    <source>
        <strain evidence="2">CCMP1243</strain>
    </source>
</reference>
<evidence type="ECO:0000313" key="2">
    <source>
        <dbReference type="EMBL" id="CAD9710800.1"/>
    </source>
</evidence>
<dbReference type="AlphaFoldDB" id="A0A7S2SVM2"/>
<feature type="region of interest" description="Disordered" evidence="1">
    <location>
        <begin position="40"/>
        <end position="71"/>
    </location>
</feature>
<accession>A0A7S2SVM2</accession>
<organism evidence="2">
    <name type="scientific">Rhizochromulina marina</name>
    <dbReference type="NCBI Taxonomy" id="1034831"/>
    <lineage>
        <taxon>Eukaryota</taxon>
        <taxon>Sar</taxon>
        <taxon>Stramenopiles</taxon>
        <taxon>Ochrophyta</taxon>
        <taxon>Dictyochophyceae</taxon>
        <taxon>Rhizochromulinales</taxon>
        <taxon>Rhizochromulina</taxon>
    </lineage>
</organism>
<proteinExistence type="predicted"/>
<dbReference type="EMBL" id="HBHJ01032890">
    <property type="protein sequence ID" value="CAD9710800.1"/>
    <property type="molecule type" value="Transcribed_RNA"/>
</dbReference>